<dbReference type="InterPro" id="IPR001375">
    <property type="entry name" value="Peptidase_S9_cat"/>
</dbReference>
<accession>A0A381QPX2</accession>
<dbReference type="EMBL" id="UINC01001431">
    <property type="protein sequence ID" value="SUZ80559.1"/>
    <property type="molecule type" value="Genomic_DNA"/>
</dbReference>
<dbReference type="Pfam" id="PF00930">
    <property type="entry name" value="DPPIV_N"/>
    <property type="match status" value="1"/>
</dbReference>
<reference evidence="4" key="1">
    <citation type="submission" date="2018-05" db="EMBL/GenBank/DDBJ databases">
        <authorList>
            <person name="Lanie J.A."/>
            <person name="Ng W.-L."/>
            <person name="Kazmierczak K.M."/>
            <person name="Andrzejewski T.M."/>
            <person name="Davidsen T.M."/>
            <person name="Wayne K.J."/>
            <person name="Tettelin H."/>
            <person name="Glass J.I."/>
            <person name="Rusch D."/>
            <person name="Podicherti R."/>
            <person name="Tsui H.-C.T."/>
            <person name="Winkler M.E."/>
        </authorList>
    </citation>
    <scope>NUCLEOTIDE SEQUENCE</scope>
</reference>
<dbReference type="GO" id="GO:0006508">
    <property type="term" value="P:proteolysis"/>
    <property type="evidence" value="ECO:0007669"/>
    <property type="project" value="InterPro"/>
</dbReference>
<dbReference type="InterPro" id="IPR050278">
    <property type="entry name" value="Serine_Prot_S9B/DPPIV"/>
</dbReference>
<dbReference type="GO" id="GO:0008236">
    <property type="term" value="F:serine-type peptidase activity"/>
    <property type="evidence" value="ECO:0007669"/>
    <property type="project" value="InterPro"/>
</dbReference>
<feature type="domain" description="Dipeptidylpeptidase IV N-terminal" evidence="3">
    <location>
        <begin position="177"/>
        <end position="490"/>
    </location>
</feature>
<proteinExistence type="predicted"/>
<organism evidence="4">
    <name type="scientific">marine metagenome</name>
    <dbReference type="NCBI Taxonomy" id="408172"/>
    <lineage>
        <taxon>unclassified sequences</taxon>
        <taxon>metagenomes</taxon>
        <taxon>ecological metagenomes</taxon>
    </lineage>
</organism>
<feature type="compositionally biased region" description="Gly residues" evidence="1">
    <location>
        <begin position="165"/>
        <end position="175"/>
    </location>
</feature>
<dbReference type="SUPFAM" id="SSF82171">
    <property type="entry name" value="DPP6 N-terminal domain-like"/>
    <property type="match status" value="1"/>
</dbReference>
<evidence type="ECO:0000259" key="3">
    <source>
        <dbReference type="Pfam" id="PF00930"/>
    </source>
</evidence>
<dbReference type="Gene3D" id="3.40.50.1820">
    <property type="entry name" value="alpha/beta hydrolase"/>
    <property type="match status" value="1"/>
</dbReference>
<dbReference type="InterPro" id="IPR029058">
    <property type="entry name" value="AB_hydrolase_fold"/>
</dbReference>
<feature type="domain" description="Peptidase S9 prolyl oligopeptidase catalytic" evidence="2">
    <location>
        <begin position="578"/>
        <end position="774"/>
    </location>
</feature>
<gene>
    <name evidence="4" type="ORF">METZ01_LOCUS33413</name>
</gene>
<evidence type="ECO:0008006" key="5">
    <source>
        <dbReference type="Google" id="ProtNLM"/>
    </source>
</evidence>
<dbReference type="Gene3D" id="2.140.10.30">
    <property type="entry name" value="Dipeptidylpeptidase IV, N-terminal domain"/>
    <property type="match status" value="1"/>
</dbReference>
<evidence type="ECO:0000259" key="2">
    <source>
        <dbReference type="Pfam" id="PF00326"/>
    </source>
</evidence>
<evidence type="ECO:0000256" key="1">
    <source>
        <dbReference type="SAM" id="MobiDB-lite"/>
    </source>
</evidence>
<name>A0A381QPX2_9ZZZZ</name>
<dbReference type="InterPro" id="IPR002469">
    <property type="entry name" value="Peptidase_S9B_N"/>
</dbReference>
<dbReference type="AlphaFoldDB" id="A0A381QPX2"/>
<protein>
    <recommendedName>
        <fullName evidence="5">Peptidase S9 prolyl oligopeptidase catalytic domain-containing protein</fullName>
    </recommendedName>
</protein>
<evidence type="ECO:0000313" key="4">
    <source>
        <dbReference type="EMBL" id="SUZ80559.1"/>
    </source>
</evidence>
<sequence length="789" mass="87607">MVVSAAVVVYMAIGVAAPVLAQQAYAPDSLSAADYDRAEGFLGNNLGSLILHSGVSPNWLPGGRFWYRVATAAGDEFILVDPERGTREPAFDHARLAEALSESSSQLAPEAASNVIYEAYGLPFTRFEFDANTIRFNAGGRGWVCNMQNYLCTSGGDVTDDGRGGRGGRGSGGGAPTVLSPDGTRAVFIRDDNLWVRDVATGDEQPLTRDGIKDYGYATDNAGWRKSDRPVVLWSPDSNKIATFQQDQRGVGEMYLADTRPSHPRLEAWKYPLPGDSVITVVERVVINLEDGTMVRLRMPPDQHRSSRCDDIICGGSWGDVQWSPDSSSMAFLSTSRDHKQEWLRIADISSGEVHTVLEESVPTFFESGNGAINWRYLPDSGEFIWFSERDDWGHLYLYDLETGGLKNQITLGEGNVTRILRLDKKERQIYFLGVGFEGERDPYFQHFYRVDFDGRGMILLTPENANHNITLSPSGGHFVDNFSTPDTPPVAVLRDSEGSKLVDLEKADISRLLAAGWHPPEPFTVKARDGKTDLYGLMFKPTNLDANQKYPIINSIYPGPQTGSVGSRNFSAGRGDAQAIAELGFIVIKLDGMGTPWRSKSFHEAYYGDMGDNTLPDQVTGMQQLAERYPWIDIDRVGIYGHSGGGYATTGAMFHYPDFFKVGVSQAGNHDNRVYEDDWGEKWQGLLARDPDGGTNYDNQANQNFARNLKGKLLLAHGTMDTNVPFYSTLLVVDALIAANKDFDFILFPNRGHGFGNEPYMMRRRWDYFVEHLLGATPPDDYQMRRNR</sequence>
<feature type="region of interest" description="Disordered" evidence="1">
    <location>
        <begin position="157"/>
        <end position="181"/>
    </location>
</feature>
<dbReference type="PANTHER" id="PTHR11731">
    <property type="entry name" value="PROTEASE FAMILY S9B,C DIPEPTIDYL-PEPTIDASE IV-RELATED"/>
    <property type="match status" value="1"/>
</dbReference>
<dbReference type="SUPFAM" id="SSF53474">
    <property type="entry name" value="alpha/beta-Hydrolases"/>
    <property type="match status" value="1"/>
</dbReference>
<dbReference type="Pfam" id="PF00326">
    <property type="entry name" value="Peptidase_S9"/>
    <property type="match status" value="1"/>
</dbReference>
<dbReference type="PANTHER" id="PTHR11731:SF118">
    <property type="entry name" value="BLR1971 PROTEIN"/>
    <property type="match status" value="1"/>
</dbReference>